<feature type="compositionally biased region" description="Low complexity" evidence="11">
    <location>
        <begin position="202"/>
        <end position="212"/>
    </location>
</feature>
<dbReference type="PROSITE" id="PS51192">
    <property type="entry name" value="HELICASE_ATP_BIND_1"/>
    <property type="match status" value="1"/>
</dbReference>
<feature type="compositionally biased region" description="Polar residues" evidence="11">
    <location>
        <begin position="172"/>
        <end position="185"/>
    </location>
</feature>
<keyword evidence="6" id="KW-0413">Isomerase</keyword>
<dbReference type="PANTHER" id="PTHR47835">
    <property type="entry name" value="HFM1, ATP DEPENDENT DNA HELICASE HOMOLOG"/>
    <property type="match status" value="1"/>
</dbReference>
<evidence type="ECO:0000256" key="4">
    <source>
        <dbReference type="ARBA" id="ARBA00022806"/>
    </source>
</evidence>
<evidence type="ECO:0000256" key="1">
    <source>
        <dbReference type="ARBA" id="ARBA00010140"/>
    </source>
</evidence>
<evidence type="ECO:0000256" key="9">
    <source>
        <dbReference type="ARBA" id="ARBA00034808"/>
    </source>
</evidence>
<comment type="catalytic activity">
    <reaction evidence="10">
        <text>ATP + H2O = ADP + phosphate + H(+)</text>
        <dbReference type="Rhea" id="RHEA:13065"/>
        <dbReference type="ChEBI" id="CHEBI:15377"/>
        <dbReference type="ChEBI" id="CHEBI:15378"/>
        <dbReference type="ChEBI" id="CHEBI:30616"/>
        <dbReference type="ChEBI" id="CHEBI:43474"/>
        <dbReference type="ChEBI" id="CHEBI:456216"/>
        <dbReference type="EC" id="5.6.2.4"/>
    </reaction>
</comment>
<dbReference type="GO" id="GO:0043138">
    <property type="term" value="F:3'-5' DNA helicase activity"/>
    <property type="evidence" value="ECO:0007669"/>
    <property type="project" value="UniProtKB-EC"/>
</dbReference>
<comment type="caution">
    <text evidence="14">The sequence shown here is derived from an EMBL/GenBank/DDBJ whole genome shotgun (WGS) entry which is preliminary data.</text>
</comment>
<evidence type="ECO:0000256" key="5">
    <source>
        <dbReference type="ARBA" id="ARBA00022840"/>
    </source>
</evidence>
<evidence type="ECO:0000313" key="15">
    <source>
        <dbReference type="Proteomes" id="UP000664132"/>
    </source>
</evidence>
<feature type="compositionally biased region" description="Polar residues" evidence="11">
    <location>
        <begin position="217"/>
        <end position="246"/>
    </location>
</feature>
<dbReference type="PANTHER" id="PTHR47835:SF3">
    <property type="entry name" value="HELICASE FOR MEIOSIS 1"/>
    <property type="match status" value="1"/>
</dbReference>
<keyword evidence="7" id="KW-0469">Meiosis</keyword>
<evidence type="ECO:0000256" key="10">
    <source>
        <dbReference type="ARBA" id="ARBA00048988"/>
    </source>
</evidence>
<evidence type="ECO:0000256" key="8">
    <source>
        <dbReference type="ARBA" id="ARBA00034617"/>
    </source>
</evidence>
<dbReference type="InterPro" id="IPR004179">
    <property type="entry name" value="Sec63-dom"/>
</dbReference>
<name>A0A8H7WK53_9HELO</name>
<dbReference type="InterPro" id="IPR001650">
    <property type="entry name" value="Helicase_C-like"/>
</dbReference>
<dbReference type="InterPro" id="IPR052247">
    <property type="entry name" value="Meiotic_Crossover_Helicase"/>
</dbReference>
<dbReference type="Gene3D" id="1.10.3380.10">
    <property type="entry name" value="Sec63 N-terminal domain-like domain"/>
    <property type="match status" value="1"/>
</dbReference>
<feature type="region of interest" description="Disordered" evidence="11">
    <location>
        <begin position="202"/>
        <end position="288"/>
    </location>
</feature>
<dbReference type="InterPro" id="IPR011545">
    <property type="entry name" value="DEAD/DEAH_box_helicase_dom"/>
</dbReference>
<dbReference type="Pfam" id="PF00270">
    <property type="entry name" value="DEAD"/>
    <property type="match status" value="1"/>
</dbReference>
<dbReference type="GO" id="GO:0051321">
    <property type="term" value="P:meiotic cell cycle"/>
    <property type="evidence" value="ECO:0007669"/>
    <property type="project" value="UniProtKB-KW"/>
</dbReference>
<feature type="compositionally biased region" description="Low complexity" evidence="11">
    <location>
        <begin position="1286"/>
        <end position="1302"/>
    </location>
</feature>
<dbReference type="OrthoDB" id="5575at2759"/>
<keyword evidence="2" id="KW-0547">Nucleotide-binding</keyword>
<dbReference type="Pfam" id="PF02889">
    <property type="entry name" value="Sec63"/>
    <property type="match status" value="1"/>
</dbReference>
<dbReference type="GO" id="GO:0016787">
    <property type="term" value="F:hydrolase activity"/>
    <property type="evidence" value="ECO:0007669"/>
    <property type="project" value="UniProtKB-KW"/>
</dbReference>
<feature type="compositionally biased region" description="Basic and acidic residues" evidence="11">
    <location>
        <begin position="1410"/>
        <end position="1419"/>
    </location>
</feature>
<keyword evidence="15" id="KW-1185">Reference proteome</keyword>
<dbReference type="FunFam" id="1.10.3380.10:FF:000012">
    <property type="entry name" value="DEAD/DEAH box DNA helicase"/>
    <property type="match status" value="1"/>
</dbReference>
<organism evidence="14 15">
    <name type="scientific">Cadophora malorum</name>
    <dbReference type="NCBI Taxonomy" id="108018"/>
    <lineage>
        <taxon>Eukaryota</taxon>
        <taxon>Fungi</taxon>
        <taxon>Dikarya</taxon>
        <taxon>Ascomycota</taxon>
        <taxon>Pezizomycotina</taxon>
        <taxon>Leotiomycetes</taxon>
        <taxon>Helotiales</taxon>
        <taxon>Ploettnerulaceae</taxon>
        <taxon>Cadophora</taxon>
    </lineage>
</organism>
<evidence type="ECO:0000256" key="6">
    <source>
        <dbReference type="ARBA" id="ARBA00023235"/>
    </source>
</evidence>
<dbReference type="FunFam" id="1.10.10.10:FF:000012">
    <property type="entry name" value="U5 small nuclear ribonucleoprotein helicase"/>
    <property type="match status" value="1"/>
</dbReference>
<comment type="catalytic activity">
    <reaction evidence="8">
        <text>Couples ATP hydrolysis with the unwinding of duplex DNA by translocating in the 3'-5' direction.</text>
        <dbReference type="EC" id="5.6.2.4"/>
    </reaction>
</comment>
<feature type="region of interest" description="Disordered" evidence="11">
    <location>
        <begin position="1202"/>
        <end position="1221"/>
    </location>
</feature>
<feature type="compositionally biased region" description="Basic and acidic residues" evidence="11">
    <location>
        <begin position="1439"/>
        <end position="1448"/>
    </location>
</feature>
<dbReference type="Pfam" id="PF23445">
    <property type="entry name" value="WHD_SNRNP200"/>
    <property type="match status" value="1"/>
</dbReference>
<evidence type="ECO:0000313" key="14">
    <source>
        <dbReference type="EMBL" id="KAG4426344.1"/>
    </source>
</evidence>
<dbReference type="GO" id="GO:0003676">
    <property type="term" value="F:nucleic acid binding"/>
    <property type="evidence" value="ECO:0007669"/>
    <property type="project" value="InterPro"/>
</dbReference>
<feature type="compositionally biased region" description="Polar residues" evidence="11">
    <location>
        <begin position="1318"/>
        <end position="1328"/>
    </location>
</feature>
<dbReference type="InterPro" id="IPR036388">
    <property type="entry name" value="WH-like_DNA-bd_sf"/>
</dbReference>
<dbReference type="SMART" id="SM00973">
    <property type="entry name" value="Sec63"/>
    <property type="match status" value="1"/>
</dbReference>
<feature type="region of interest" description="Disordered" evidence="11">
    <location>
        <begin position="1403"/>
        <end position="1456"/>
    </location>
</feature>
<evidence type="ECO:0000256" key="3">
    <source>
        <dbReference type="ARBA" id="ARBA00022801"/>
    </source>
</evidence>
<keyword evidence="3" id="KW-0378">Hydrolase</keyword>
<evidence type="ECO:0000256" key="7">
    <source>
        <dbReference type="ARBA" id="ARBA00023254"/>
    </source>
</evidence>
<evidence type="ECO:0000256" key="2">
    <source>
        <dbReference type="ARBA" id="ARBA00022741"/>
    </source>
</evidence>
<feature type="region of interest" description="Disordered" evidence="11">
    <location>
        <begin position="1277"/>
        <end position="1328"/>
    </location>
</feature>
<dbReference type="SUPFAM" id="SSF52540">
    <property type="entry name" value="P-loop containing nucleoside triphosphate hydrolases"/>
    <property type="match status" value="2"/>
</dbReference>
<dbReference type="SMART" id="SM00490">
    <property type="entry name" value="HELICc"/>
    <property type="match status" value="1"/>
</dbReference>
<feature type="compositionally biased region" description="Polar residues" evidence="11">
    <location>
        <begin position="7"/>
        <end position="24"/>
    </location>
</feature>
<keyword evidence="5" id="KW-0067">ATP-binding</keyword>
<protein>
    <recommendedName>
        <fullName evidence="9">DNA 3'-5' helicase</fullName>
        <ecNumber evidence="9">5.6.2.4</ecNumber>
    </recommendedName>
</protein>
<dbReference type="InterPro" id="IPR057842">
    <property type="entry name" value="WH_MER3"/>
</dbReference>
<dbReference type="InterPro" id="IPR027417">
    <property type="entry name" value="P-loop_NTPase"/>
</dbReference>
<dbReference type="SUPFAM" id="SSF158702">
    <property type="entry name" value="Sec63 N-terminal domain-like"/>
    <property type="match status" value="1"/>
</dbReference>
<dbReference type="Gene3D" id="3.40.50.300">
    <property type="entry name" value="P-loop containing nucleotide triphosphate hydrolases"/>
    <property type="match status" value="2"/>
</dbReference>
<dbReference type="Gene3D" id="1.10.10.10">
    <property type="entry name" value="Winged helix-like DNA-binding domain superfamily/Winged helix DNA-binding domain"/>
    <property type="match status" value="1"/>
</dbReference>
<evidence type="ECO:0000259" key="13">
    <source>
        <dbReference type="PROSITE" id="PS51194"/>
    </source>
</evidence>
<dbReference type="GO" id="GO:0005524">
    <property type="term" value="F:ATP binding"/>
    <property type="evidence" value="ECO:0007669"/>
    <property type="project" value="UniProtKB-KW"/>
</dbReference>
<gene>
    <name evidence="14" type="ORF">IFR04_000527</name>
</gene>
<dbReference type="EMBL" id="JAFJYH010000003">
    <property type="protein sequence ID" value="KAG4426344.1"/>
    <property type="molecule type" value="Genomic_DNA"/>
</dbReference>
<evidence type="ECO:0000259" key="12">
    <source>
        <dbReference type="PROSITE" id="PS51192"/>
    </source>
</evidence>
<dbReference type="CDD" id="cd18795">
    <property type="entry name" value="SF2_C_Ski2"/>
    <property type="match status" value="1"/>
</dbReference>
<evidence type="ECO:0000256" key="11">
    <source>
        <dbReference type="SAM" id="MobiDB-lite"/>
    </source>
</evidence>
<dbReference type="PROSITE" id="PS51194">
    <property type="entry name" value="HELICASE_CTER"/>
    <property type="match status" value="1"/>
</dbReference>
<reference evidence="14" key="1">
    <citation type="submission" date="2021-02" db="EMBL/GenBank/DDBJ databases">
        <title>Genome sequence Cadophora malorum strain M34.</title>
        <authorList>
            <person name="Stefanovic E."/>
            <person name="Vu D."/>
            <person name="Scully C."/>
            <person name="Dijksterhuis J."/>
            <person name="Roader J."/>
            <person name="Houbraken J."/>
        </authorList>
    </citation>
    <scope>NUCLEOTIDE SEQUENCE</scope>
    <source>
        <strain evidence="14">M34</strain>
    </source>
</reference>
<dbReference type="Proteomes" id="UP000664132">
    <property type="component" value="Unassembled WGS sequence"/>
</dbReference>
<comment type="similarity">
    <text evidence="1">Belongs to the helicase family. SKI2 subfamily.</text>
</comment>
<dbReference type="EC" id="5.6.2.4" evidence="9"/>
<sequence>MDRHSQRITQAAGSNKHPNGSFTGQLPEEIEQSEFRFAPAPPPGFRHQVQEPVSIGGNSYGLDPANTTLAPSTSITARTRLSFAPLSMFDQPEREPRTITNADNHFRFTQNLRNGVALRQSPPRQFSMHSADPISPLATAMLTQQSMLMRQSQPGQSIDHDQLFVPGLSPTDVISQRPTSQRQSTLGHINVFQGSQTNRLNQLQPQRQQVTPPFNLSGFSGSPSAYQSTRSSSPLAGQGSSPTTRVSLRRAANRTIPTVEYSSMGANADLDEPEVTQTPQQQTTYSTNKHTPKTLALNHAPPMAHGIQLISPNVLPDRFRPIFPYDLFNAEQSKCFDPVYKTNNNVVVSAPTGSGKTALLELAICKAVEGYGTGQFKIVYQAPTKSLCSERVRDWGTKFSHLNLPCAELTGDTSQSEMARVRNASIIVTTPEKWDSITRKWSDHQKLVQMVKLFLIDEVHILKDTRGATLEAVVSRMKTMGANVRFVALSATVPNSEDIAMWLGRDHTNQHIPAHRETFGEDFRPVRLQKHVHGYDGSFNDFAFEKVLDGKLPALLRQYSQQKPIMVFCFTRKSCETTAQHLAEWWSRQSPTERVWPAPLKTVVVNNRELQQLVSCGISYHHAGLDSQDRIAIESGFLKGDINVICCTSTLAVGINLPCHTVVLKGTVCFQDNRLGEYSDLEVMQMLGRAGRPQFEKSAVAVIMTRSDKVNRYKKMVSGQDILESTLHLNLIEHLNSEISLGAIKNVYDAKRWLCGTFLSVRMHQNPNYYKIEGASPGADADRRLEQVCERDISLLQQHKLASDEERISSTEYGAAMSRYMVQFETMKLLLSIPFRASTEQILHTICQATEFRDLRMKPNERQYLRDFNKSPFLKFPFKENIATTPHKVSLLIQVQLGGIEEPTDKEFNQVRRQFATDRSIVFDRIRRLIHCVIDCKAYDCDSVSTRHALDLARSISAGFWEYSNLQLRQIPQFGPVAVRKLVSNSVATIAELGKMDTANIERLVSKNPPFGKKTRDIISSFPSLKLACEVVRRIAEKSKASPKIQVKARLWFENDKIPVWKDRKPSVTFMAETTDGKLVHFWRGNISKLEKGLDVRFTVEVSAPDDDIKCWVTCEDIVGTVKSCILKHNIPASEFPSAPPMTKSSNNTTIDAGEELIADVDEFGTDGVEDDDMIAAINGVENTKSDYSSNDFLDIDEAELRNKSQGQKPKIGKVDKESIQDRDKKEIEVLEPFQMANSKWTCNHVCRDRQLLKNGQPCKHYCCHEGLDKPRKIKRKASVGNTGNATSALESGASSSAVGAQSRKKNPGPRLDLPVPRSNQKSQPKLKLSTYTNAAVDNAEMADLSNVLSPVAYSDLAPRDYRKLHKLHTSVQTDKASICLTQNPHFSYASGKEAQIPFLETKVDSQSSKSERSDDEHAFPSPSVLLGDDLGSGQFEVDTSRPEDASAHDSVSPYQNKSIETLEAGMTELEGTMEARPATPTAGSSFCNDVFDFEAFEEIDVEMIPISASGSAAERSTISATTPSSAPKRLLSLSPEKTEVKHRRVTKDLPGAEVSSVPSWVGEFDSELIAGLEDYVEFVD</sequence>
<feature type="domain" description="Helicase C-terminal" evidence="13">
    <location>
        <begin position="551"/>
        <end position="739"/>
    </location>
</feature>
<accession>A0A8H7WK53</accession>
<feature type="domain" description="Helicase ATP-binding" evidence="12">
    <location>
        <begin position="337"/>
        <end position="511"/>
    </location>
</feature>
<dbReference type="Pfam" id="PF00271">
    <property type="entry name" value="Helicase_C"/>
    <property type="match status" value="1"/>
</dbReference>
<feature type="region of interest" description="Disordered" evidence="11">
    <location>
        <begin position="1"/>
        <end position="25"/>
    </location>
</feature>
<dbReference type="SMART" id="SM00487">
    <property type="entry name" value="DEXDc"/>
    <property type="match status" value="1"/>
</dbReference>
<proteinExistence type="inferred from homology"/>
<feature type="region of interest" description="Disordered" evidence="11">
    <location>
        <begin position="149"/>
        <end position="185"/>
    </location>
</feature>
<dbReference type="InterPro" id="IPR014001">
    <property type="entry name" value="Helicase_ATP-bd"/>
</dbReference>
<keyword evidence="4" id="KW-0347">Helicase</keyword>